<feature type="transmembrane region" description="Helical" evidence="7">
    <location>
        <begin position="183"/>
        <end position="203"/>
    </location>
</feature>
<feature type="domain" description="Rhodopsin" evidence="8">
    <location>
        <begin position="50"/>
        <end position="280"/>
    </location>
</feature>
<dbReference type="GO" id="GO:0016020">
    <property type="term" value="C:membrane"/>
    <property type="evidence" value="ECO:0007669"/>
    <property type="project" value="UniProtKB-SubCell"/>
</dbReference>
<reference evidence="9 10" key="1">
    <citation type="submission" date="2015-09" db="EMBL/GenBank/DDBJ databases">
        <title>Draft genome of a European isolate of the apple canker pathogen Neonectria ditissima.</title>
        <authorList>
            <person name="Gomez-Cortecero A."/>
            <person name="Harrison R.J."/>
            <person name="Armitage A.D."/>
        </authorList>
    </citation>
    <scope>NUCLEOTIDE SEQUENCE [LARGE SCALE GENOMIC DNA]</scope>
    <source>
        <strain evidence="9 10">R09/05</strain>
    </source>
</reference>
<feature type="transmembrane region" description="Helical" evidence="7">
    <location>
        <begin position="31"/>
        <end position="54"/>
    </location>
</feature>
<dbReference type="AlphaFoldDB" id="A0A0P7B8I9"/>
<feature type="transmembrane region" description="Helical" evidence="7">
    <location>
        <begin position="66"/>
        <end position="91"/>
    </location>
</feature>
<organism evidence="9 10">
    <name type="scientific">Neonectria ditissima</name>
    <dbReference type="NCBI Taxonomy" id="78410"/>
    <lineage>
        <taxon>Eukaryota</taxon>
        <taxon>Fungi</taxon>
        <taxon>Dikarya</taxon>
        <taxon>Ascomycota</taxon>
        <taxon>Pezizomycotina</taxon>
        <taxon>Sordariomycetes</taxon>
        <taxon>Hypocreomycetidae</taxon>
        <taxon>Hypocreales</taxon>
        <taxon>Nectriaceae</taxon>
        <taxon>Neonectria</taxon>
    </lineage>
</organism>
<keyword evidence="10" id="KW-1185">Reference proteome</keyword>
<dbReference type="STRING" id="78410.A0A0P7B8I9"/>
<sequence length="372" mass="41146">MSDVDIYTTPAIPPPEGVTSNFNQGWSSVQMATILVFAITYFFATVSMVLRYITSGLIVRKWELDVVLITLAWGTALGFFISVCFCMQYGWGQHAWDITLADAIQYNNYLLPTTLTYMWSPTLTKLSILTVLFRISPSLWFRIGVYAIAGSLLAYTITFTALLAGPCNPVDAGSGTCLRNLAVAQVALNIFTDLAIIVLPLPTLYTLQIRFRQKLVVAGILCLGSAVLVASVARAPYVRILAISADFSRKQAEAGVWSMVELNFGILCNNMMRLKPFLNRYLPRLLTVLGLSSKKTSKKGESSTRGDRNWRPGKPSHSYQLRSLEGGEPARRKYPEEPVVDEYPTDGSDKAASRQTGSTDSILRPQGRQDML</sequence>
<comment type="caution">
    <text evidence="9">The sequence shown here is derived from an EMBL/GenBank/DDBJ whole genome shotgun (WGS) entry which is preliminary data.</text>
</comment>
<dbReference type="PANTHER" id="PTHR33048:SF129">
    <property type="entry name" value="INTEGRAL MEMBRANE PROTEIN-RELATED"/>
    <property type="match status" value="1"/>
</dbReference>
<feature type="transmembrane region" description="Helical" evidence="7">
    <location>
        <begin position="215"/>
        <end position="234"/>
    </location>
</feature>
<evidence type="ECO:0000256" key="5">
    <source>
        <dbReference type="ARBA" id="ARBA00038359"/>
    </source>
</evidence>
<dbReference type="PANTHER" id="PTHR33048">
    <property type="entry name" value="PTH11-LIKE INTEGRAL MEMBRANE PROTEIN (AFU_ORTHOLOGUE AFUA_5G11245)"/>
    <property type="match status" value="1"/>
</dbReference>
<dbReference type="InterPro" id="IPR052337">
    <property type="entry name" value="SAT4-like"/>
</dbReference>
<keyword evidence="2 7" id="KW-0812">Transmembrane</keyword>
<keyword evidence="3 7" id="KW-1133">Transmembrane helix</keyword>
<evidence type="ECO:0000256" key="6">
    <source>
        <dbReference type="SAM" id="MobiDB-lite"/>
    </source>
</evidence>
<evidence type="ECO:0000313" key="10">
    <source>
        <dbReference type="Proteomes" id="UP000050424"/>
    </source>
</evidence>
<dbReference type="EMBL" id="LKCW01000193">
    <property type="protein sequence ID" value="KPM36706.1"/>
    <property type="molecule type" value="Genomic_DNA"/>
</dbReference>
<evidence type="ECO:0000256" key="4">
    <source>
        <dbReference type="ARBA" id="ARBA00023136"/>
    </source>
</evidence>
<evidence type="ECO:0000256" key="2">
    <source>
        <dbReference type="ARBA" id="ARBA00022692"/>
    </source>
</evidence>
<accession>A0A0P7B8I9</accession>
<feature type="compositionally biased region" description="Basic and acidic residues" evidence="6">
    <location>
        <begin position="298"/>
        <end position="310"/>
    </location>
</feature>
<comment type="subcellular location">
    <subcellularLocation>
        <location evidence="1">Membrane</location>
        <topology evidence="1">Multi-pass membrane protein</topology>
    </subcellularLocation>
</comment>
<feature type="region of interest" description="Disordered" evidence="6">
    <location>
        <begin position="296"/>
        <end position="372"/>
    </location>
</feature>
<comment type="similarity">
    <text evidence="5">Belongs to the SAT4 family.</text>
</comment>
<protein>
    <recommendedName>
        <fullName evidence="8">Rhodopsin domain-containing protein</fullName>
    </recommendedName>
</protein>
<dbReference type="InterPro" id="IPR049326">
    <property type="entry name" value="Rhodopsin_dom_fungi"/>
</dbReference>
<evidence type="ECO:0000259" key="8">
    <source>
        <dbReference type="Pfam" id="PF20684"/>
    </source>
</evidence>
<evidence type="ECO:0000313" key="9">
    <source>
        <dbReference type="EMBL" id="KPM36706.1"/>
    </source>
</evidence>
<keyword evidence="4 7" id="KW-0472">Membrane</keyword>
<name>A0A0P7B8I9_9HYPO</name>
<evidence type="ECO:0000256" key="1">
    <source>
        <dbReference type="ARBA" id="ARBA00004141"/>
    </source>
</evidence>
<gene>
    <name evidence="9" type="ORF">AK830_g9836</name>
</gene>
<dbReference type="Pfam" id="PF20684">
    <property type="entry name" value="Fung_rhodopsin"/>
    <property type="match status" value="1"/>
</dbReference>
<dbReference type="Proteomes" id="UP000050424">
    <property type="component" value="Unassembled WGS sequence"/>
</dbReference>
<proteinExistence type="inferred from homology"/>
<feature type="transmembrane region" description="Helical" evidence="7">
    <location>
        <begin position="143"/>
        <end position="163"/>
    </location>
</feature>
<evidence type="ECO:0000256" key="3">
    <source>
        <dbReference type="ARBA" id="ARBA00022989"/>
    </source>
</evidence>
<feature type="transmembrane region" description="Helical" evidence="7">
    <location>
        <begin position="117"/>
        <end position="136"/>
    </location>
</feature>
<evidence type="ECO:0000256" key="7">
    <source>
        <dbReference type="SAM" id="Phobius"/>
    </source>
</evidence>
<dbReference type="OrthoDB" id="5401779at2759"/>